<name>W7YIM0_9BACL</name>
<dbReference type="Proteomes" id="UP000019364">
    <property type="component" value="Unassembled WGS sequence"/>
</dbReference>
<organism evidence="2 3">
    <name type="scientific">Paenibacillus pini JCM 16418</name>
    <dbReference type="NCBI Taxonomy" id="1236976"/>
    <lineage>
        <taxon>Bacteria</taxon>
        <taxon>Bacillati</taxon>
        <taxon>Bacillota</taxon>
        <taxon>Bacilli</taxon>
        <taxon>Bacillales</taxon>
        <taxon>Paenibacillaceae</taxon>
        <taxon>Paenibacillus</taxon>
    </lineage>
</organism>
<dbReference type="PANTHER" id="PTHR43610:SF1">
    <property type="entry name" value="N-ACETYLTRANSFERASE DOMAIN-CONTAINING PROTEIN"/>
    <property type="match status" value="1"/>
</dbReference>
<dbReference type="InterPro" id="IPR016181">
    <property type="entry name" value="Acyl_CoA_acyltransferase"/>
</dbReference>
<accession>W7YIM0</accession>
<evidence type="ECO:0000313" key="3">
    <source>
        <dbReference type="Proteomes" id="UP000019364"/>
    </source>
</evidence>
<dbReference type="eggNOG" id="COG1670">
    <property type="taxonomic scope" value="Bacteria"/>
</dbReference>
<dbReference type="SUPFAM" id="SSF55729">
    <property type="entry name" value="Acyl-CoA N-acyltransferases (Nat)"/>
    <property type="match status" value="1"/>
</dbReference>
<dbReference type="AlphaFoldDB" id="W7YIM0"/>
<dbReference type="Gene3D" id="3.40.630.30">
    <property type="match status" value="1"/>
</dbReference>
<reference evidence="2 3" key="1">
    <citation type="journal article" date="2014" name="Genome Announc.">
        <title>Draft Genome Sequence of Paenibacillus pini JCM 16418T, Isolated from the Rhizosphere of Pine Tree.</title>
        <authorList>
            <person name="Yuki M."/>
            <person name="Oshima K."/>
            <person name="Suda W."/>
            <person name="Oshida Y."/>
            <person name="Kitamura K."/>
            <person name="Iida Y."/>
            <person name="Hattori M."/>
            <person name="Ohkuma M."/>
        </authorList>
    </citation>
    <scope>NUCLEOTIDE SEQUENCE [LARGE SCALE GENOMIC DNA]</scope>
    <source>
        <strain evidence="2 3">JCM 16418</strain>
    </source>
</reference>
<dbReference type="InterPro" id="IPR000182">
    <property type="entry name" value="GNAT_dom"/>
</dbReference>
<dbReference type="RefSeq" id="WP_036653441.1">
    <property type="nucleotide sequence ID" value="NZ_BAVZ01000034.1"/>
</dbReference>
<dbReference type="GO" id="GO:0016747">
    <property type="term" value="F:acyltransferase activity, transferring groups other than amino-acyl groups"/>
    <property type="evidence" value="ECO:0007669"/>
    <property type="project" value="InterPro"/>
</dbReference>
<dbReference type="PANTHER" id="PTHR43610">
    <property type="entry name" value="BLL6696 PROTEIN"/>
    <property type="match status" value="1"/>
</dbReference>
<evidence type="ECO:0000313" key="2">
    <source>
        <dbReference type="EMBL" id="GAF10745.1"/>
    </source>
</evidence>
<sequence>MDIIPVTLSGQTVQLKPLHMDDTESLFIAANFPEIWMFTLIKINTLQDMRAYTARAVEQQLALPFVITDRLTGEVLGTTRLYDMSIQNRSLEIGHTWITPKVWRTKVNTECKYLLLKHSFEELGVIRVQFKTDSRNIISQNAITRIGGKQEGILRNHMVLNNGYVRDSIYYSIIDSEWPSIKVRLEQYLEQE</sequence>
<feature type="domain" description="N-acetyltransferase" evidence="1">
    <location>
        <begin position="14"/>
        <end position="148"/>
    </location>
</feature>
<dbReference type="OrthoDB" id="9795199at2"/>
<protein>
    <submittedName>
        <fullName evidence="2">GNAT family acetyltransferase BA3108</fullName>
    </submittedName>
</protein>
<gene>
    <name evidence="2" type="ORF">JCM16418_4965</name>
</gene>
<comment type="caution">
    <text evidence="2">The sequence shown here is derived from an EMBL/GenBank/DDBJ whole genome shotgun (WGS) entry which is preliminary data.</text>
</comment>
<evidence type="ECO:0000259" key="1">
    <source>
        <dbReference type="Pfam" id="PF13302"/>
    </source>
</evidence>
<dbReference type="Pfam" id="PF13302">
    <property type="entry name" value="Acetyltransf_3"/>
    <property type="match status" value="1"/>
</dbReference>
<dbReference type="EMBL" id="BAVZ01000034">
    <property type="protein sequence ID" value="GAF10745.1"/>
    <property type="molecule type" value="Genomic_DNA"/>
</dbReference>
<dbReference type="STRING" id="1236976.JCM16418_4965"/>
<keyword evidence="3" id="KW-1185">Reference proteome</keyword>
<keyword evidence="2" id="KW-0808">Transferase</keyword>
<proteinExistence type="predicted"/>